<dbReference type="SUPFAM" id="SSF51430">
    <property type="entry name" value="NAD(P)-linked oxidoreductase"/>
    <property type="match status" value="1"/>
</dbReference>
<evidence type="ECO:0000259" key="1">
    <source>
        <dbReference type="Pfam" id="PF00248"/>
    </source>
</evidence>
<gene>
    <name evidence="2" type="ordered locus">Pro_1630</name>
</gene>
<sequence>MNNISNNCDSLPCRRFGRTEMNIPVLSLGGMRFQHSWSDLAMKEVTNDSQMNLEEILKFASKNGFHHIETARHYGTSELQLGSAMKRVVDSKRIVQTKIPPREDPNEFEKELELSYSKLQCKKIDLLAIHGLNLPEHLDQTIRPGGCLEVVRRWQRNDRIKHVGFSTHGPTDLIVKAIETNEFDYINLHWYFIFQDNEPALAAAAKFDLGVFIISPTDKGGHLHTPSAKLLKLCSPLHPIVFNDLFCLSDARVHTISVGASNIRDFLLHLHAVDTLDQAHHVLPGIKKRLLDAANSSLGEDWMATWREGLPVWDQTPGEINIPVLIWLYNLQISWGMEDYAKARYRLLGGGSHWFPGANCDNLDNTVSVDDLKEALQLSPWVDEIVERLRELREKFKGIPVQRLSDV</sequence>
<dbReference type="Pfam" id="PF00248">
    <property type="entry name" value="Aldo_ket_red"/>
    <property type="match status" value="1"/>
</dbReference>
<dbReference type="OrthoDB" id="9773828at2"/>
<evidence type="ECO:0000313" key="2">
    <source>
        <dbReference type="EMBL" id="AAQ00674.1"/>
    </source>
</evidence>
<dbReference type="STRING" id="167539.Pro_1630"/>
<reference evidence="2 3" key="1">
    <citation type="journal article" date="2003" name="Proc. Natl. Acad. Sci. U.S.A.">
        <title>Genome sequence of the cyanobacterium Prochlorococcus marinus SS120, a nearly minimal oxyphototrophic genome.</title>
        <authorList>
            <person name="Dufresne A."/>
            <person name="Salanoubat M."/>
            <person name="Partensky F."/>
            <person name="Artiguenave F."/>
            <person name="Axmann I.M."/>
            <person name="Barbe V."/>
            <person name="Duprat S."/>
            <person name="Galperin M.Y."/>
            <person name="Koonin E.V."/>
            <person name="Le Gall F."/>
            <person name="Makarova K.S."/>
            <person name="Ostrowski M."/>
            <person name="Oztas S."/>
            <person name="Robert C."/>
            <person name="Rogozin I.B."/>
            <person name="Scanlan D.J."/>
            <person name="Tandeau de Marsac N."/>
            <person name="Weissenbach J."/>
            <person name="Wincker P."/>
            <person name="Wolf Y.I."/>
            <person name="Hess W.R."/>
        </authorList>
    </citation>
    <scope>NUCLEOTIDE SEQUENCE [LARGE SCALE GENOMIC DNA]</scope>
    <source>
        <strain evidence="3">SARG / CCMP1375 / SS120</strain>
    </source>
</reference>
<dbReference type="Proteomes" id="UP000001420">
    <property type="component" value="Chromosome"/>
</dbReference>
<dbReference type="CDD" id="cd19096">
    <property type="entry name" value="AKR_Fe-S_oxidoreductase"/>
    <property type="match status" value="1"/>
</dbReference>
<dbReference type="Gene3D" id="3.20.20.100">
    <property type="entry name" value="NADP-dependent oxidoreductase domain"/>
    <property type="match status" value="1"/>
</dbReference>
<dbReference type="AlphaFoldDB" id="Q7VA37"/>
<dbReference type="eggNOG" id="COG1453">
    <property type="taxonomic scope" value="Bacteria"/>
</dbReference>
<protein>
    <submittedName>
        <fullName evidence="2">Predicted oxidoreductase</fullName>
    </submittedName>
</protein>
<feature type="domain" description="NADP-dependent oxidoreductase" evidence="1">
    <location>
        <begin position="26"/>
        <end position="220"/>
    </location>
</feature>
<proteinExistence type="predicted"/>
<dbReference type="EMBL" id="AE017126">
    <property type="protein sequence ID" value="AAQ00674.1"/>
    <property type="molecule type" value="Genomic_DNA"/>
</dbReference>
<dbReference type="EnsemblBacteria" id="AAQ00674">
    <property type="protein sequence ID" value="AAQ00674"/>
    <property type="gene ID" value="Pro_1630"/>
</dbReference>
<organism evidence="2 3">
    <name type="scientific">Prochlorococcus marinus (strain SARG / CCMP1375 / SS120)</name>
    <dbReference type="NCBI Taxonomy" id="167539"/>
    <lineage>
        <taxon>Bacteria</taxon>
        <taxon>Bacillati</taxon>
        <taxon>Cyanobacteriota</taxon>
        <taxon>Cyanophyceae</taxon>
        <taxon>Synechococcales</taxon>
        <taxon>Prochlorococcaceae</taxon>
        <taxon>Prochlorococcus</taxon>
    </lineage>
</organism>
<name>Q7VA37_PROMA</name>
<dbReference type="InterPro" id="IPR053135">
    <property type="entry name" value="AKR2_Oxidoreductase"/>
</dbReference>
<evidence type="ECO:0000313" key="3">
    <source>
        <dbReference type="Proteomes" id="UP000001420"/>
    </source>
</evidence>
<dbReference type="PATRIC" id="fig|167539.5.peg.1722"/>
<dbReference type="InterPro" id="IPR023210">
    <property type="entry name" value="NADP_OxRdtase_dom"/>
</dbReference>
<dbReference type="HOGENOM" id="CLU_023205_3_4_3"/>
<dbReference type="KEGG" id="pma:Pro_1630"/>
<accession>Q7VA37</accession>
<dbReference type="InterPro" id="IPR036812">
    <property type="entry name" value="NAD(P)_OxRdtase_dom_sf"/>
</dbReference>
<dbReference type="PANTHER" id="PTHR43312">
    <property type="entry name" value="D-THREO-ALDOSE 1-DEHYDROGENASE"/>
    <property type="match status" value="1"/>
</dbReference>
<keyword evidence="3" id="KW-1185">Reference proteome</keyword>
<dbReference type="PANTHER" id="PTHR43312:SF2">
    <property type="entry name" value="OXIDOREDUCTASE"/>
    <property type="match status" value="1"/>
</dbReference>